<comment type="similarity">
    <text evidence="1">Belongs to the DsrF/TusC family.</text>
</comment>
<dbReference type="EMBL" id="BMLS01000003">
    <property type="protein sequence ID" value="GGO69273.1"/>
    <property type="molecule type" value="Genomic_DNA"/>
</dbReference>
<name>A0A917YXE6_9ALTE</name>
<keyword evidence="3" id="KW-1185">Reference proteome</keyword>
<dbReference type="SUPFAM" id="SSF75169">
    <property type="entry name" value="DsrEFH-like"/>
    <property type="match status" value="1"/>
</dbReference>
<dbReference type="NCBIfam" id="NF001238">
    <property type="entry name" value="PRK00211.1"/>
    <property type="match status" value="1"/>
</dbReference>
<gene>
    <name evidence="2" type="primary">tusC</name>
    <name evidence="2" type="ORF">GCM10010982_20050</name>
</gene>
<evidence type="ECO:0000313" key="3">
    <source>
        <dbReference type="Proteomes" id="UP000606935"/>
    </source>
</evidence>
<protein>
    <submittedName>
        <fullName evidence="2">Protein TusC</fullName>
    </submittedName>
</protein>
<dbReference type="Gene3D" id="3.40.1260.10">
    <property type="entry name" value="DsrEFH-like"/>
    <property type="match status" value="1"/>
</dbReference>
<dbReference type="InterPro" id="IPR027396">
    <property type="entry name" value="DsrEFH-like"/>
</dbReference>
<evidence type="ECO:0000256" key="1">
    <source>
        <dbReference type="ARBA" id="ARBA00005996"/>
    </source>
</evidence>
<evidence type="ECO:0000313" key="2">
    <source>
        <dbReference type="EMBL" id="GGO69273.1"/>
    </source>
</evidence>
<dbReference type="Proteomes" id="UP000606935">
    <property type="component" value="Unassembled WGS sequence"/>
</dbReference>
<reference evidence="2" key="1">
    <citation type="journal article" date="2014" name="Int. J. Syst. Evol. Microbiol.">
        <title>Complete genome sequence of Corynebacterium casei LMG S-19264T (=DSM 44701T), isolated from a smear-ripened cheese.</title>
        <authorList>
            <consortium name="US DOE Joint Genome Institute (JGI-PGF)"/>
            <person name="Walter F."/>
            <person name="Albersmeier A."/>
            <person name="Kalinowski J."/>
            <person name="Ruckert C."/>
        </authorList>
    </citation>
    <scope>NUCLEOTIDE SEQUENCE</scope>
    <source>
        <strain evidence="2">CGMCC 1.7086</strain>
    </source>
</reference>
<dbReference type="InterPro" id="IPR003787">
    <property type="entry name" value="Sulphur_relay_DsrE/F-like"/>
</dbReference>
<reference evidence="2" key="2">
    <citation type="submission" date="2020-09" db="EMBL/GenBank/DDBJ databases">
        <authorList>
            <person name="Sun Q."/>
            <person name="Zhou Y."/>
        </authorList>
    </citation>
    <scope>NUCLEOTIDE SEQUENCE</scope>
    <source>
        <strain evidence="2">CGMCC 1.7086</strain>
    </source>
</reference>
<dbReference type="NCBIfam" id="TIGR03010">
    <property type="entry name" value="sulf_tusC_dsrF"/>
    <property type="match status" value="1"/>
</dbReference>
<organism evidence="2 3">
    <name type="scientific">Bowmanella pacifica</name>
    <dbReference type="NCBI Taxonomy" id="502051"/>
    <lineage>
        <taxon>Bacteria</taxon>
        <taxon>Pseudomonadati</taxon>
        <taxon>Pseudomonadota</taxon>
        <taxon>Gammaproteobacteria</taxon>
        <taxon>Alteromonadales</taxon>
        <taxon>Alteromonadaceae</taxon>
        <taxon>Bowmanella</taxon>
    </lineage>
</organism>
<dbReference type="PANTHER" id="PTHR38780">
    <property type="entry name" value="PROTEIN TUSC"/>
    <property type="match status" value="1"/>
</dbReference>
<dbReference type="RefSeq" id="WP_188694192.1">
    <property type="nucleotide sequence ID" value="NZ_BMLS01000003.1"/>
</dbReference>
<comment type="caution">
    <text evidence="2">The sequence shown here is derived from an EMBL/GenBank/DDBJ whole genome shotgun (WGS) entry which is preliminary data.</text>
</comment>
<dbReference type="InterPro" id="IPR017462">
    <property type="entry name" value="Sulphur_relay_TusC/DsrF"/>
</dbReference>
<dbReference type="Pfam" id="PF02635">
    <property type="entry name" value="DsrE"/>
    <property type="match status" value="1"/>
</dbReference>
<dbReference type="PANTHER" id="PTHR38780:SF1">
    <property type="entry name" value="PROTEIN TUSC"/>
    <property type="match status" value="1"/>
</dbReference>
<proteinExistence type="inferred from homology"/>
<dbReference type="AlphaFoldDB" id="A0A917YXE6"/>
<accession>A0A917YXE6</accession>
<sequence length="120" mass="13097">MTSKRIAIINRTAPHGHSQGQEALDMTLVAGSFGQDVGLFFLDDGVFQLLTGQKPDAVLRKNYSKTFAALEFYDIDTLVVCQQSLQARGLTQADLCIPVQVLAPDALREALASFNHIVSF</sequence>